<accession>A0AAD0EU45</accession>
<reference evidence="2 3" key="1">
    <citation type="submission" date="2016-10" db="EMBL/GenBank/DDBJ databases">
        <title>The whole genome sequencing and assembly of B. asteroides DSM 20089 strain.</title>
        <authorList>
            <person name="Lee Y.-J."/>
            <person name="Park M.-K."/>
            <person name="Yi H."/>
            <person name="Bahn Y.-S."/>
            <person name="Kim J.F."/>
            <person name="Lee D.-W."/>
        </authorList>
    </citation>
    <scope>NUCLEOTIDE SEQUENCE [LARGE SCALE GENOMIC DNA]</scope>
    <source>
        <strain evidence="2 3">DSM 20089</strain>
    </source>
</reference>
<evidence type="ECO:0000256" key="1">
    <source>
        <dbReference type="SAM" id="MobiDB-lite"/>
    </source>
</evidence>
<dbReference type="EMBL" id="CP017696">
    <property type="protein sequence ID" value="ATO40864.1"/>
    <property type="molecule type" value="Genomic_DNA"/>
</dbReference>
<name>A0AAD0EU45_9BIFI</name>
<sequence>MRKRRTNMIQVMRMWSMFVHFQPRIGSLWATMAIGPVFVDIIDYLLLLLIPTETAAHCRFRPDGGDSRASARIGRSERRVALA</sequence>
<dbReference type="Proteomes" id="UP000224056">
    <property type="component" value="Chromosome"/>
</dbReference>
<feature type="region of interest" description="Disordered" evidence="1">
    <location>
        <begin position="61"/>
        <end position="83"/>
    </location>
</feature>
<dbReference type="AlphaFoldDB" id="A0AAD0EU45"/>
<organism evidence="2 3">
    <name type="scientific">Bifidobacterium asteroides DSM 20089</name>
    <dbReference type="NCBI Taxonomy" id="1437594"/>
    <lineage>
        <taxon>Bacteria</taxon>
        <taxon>Bacillati</taxon>
        <taxon>Actinomycetota</taxon>
        <taxon>Actinomycetes</taxon>
        <taxon>Bifidobacteriales</taxon>
        <taxon>Bifidobacteriaceae</taxon>
        <taxon>Bifidobacterium</taxon>
    </lineage>
</organism>
<proteinExistence type="predicted"/>
<gene>
    <name evidence="2" type="ORF">BA20089_00730</name>
</gene>
<evidence type="ECO:0000313" key="3">
    <source>
        <dbReference type="Proteomes" id="UP000224056"/>
    </source>
</evidence>
<feature type="compositionally biased region" description="Basic and acidic residues" evidence="1">
    <location>
        <begin position="74"/>
        <end position="83"/>
    </location>
</feature>
<protein>
    <submittedName>
        <fullName evidence="2">Uncharacterized protein</fullName>
    </submittedName>
</protein>
<evidence type="ECO:0000313" key="2">
    <source>
        <dbReference type="EMBL" id="ATO40864.1"/>
    </source>
</evidence>